<keyword evidence="6" id="KW-0472">Membrane</keyword>
<evidence type="ECO:0000259" key="7">
    <source>
        <dbReference type="Pfam" id="PF14368"/>
    </source>
</evidence>
<protein>
    <recommendedName>
        <fullName evidence="7">Bifunctional inhibitor/plant lipid transfer protein/seed storage helical domain-containing protein</fullName>
    </recommendedName>
</protein>
<accession>A0AAP0GER4</accession>
<keyword evidence="3" id="KW-1015">Disulfide bond</keyword>
<evidence type="ECO:0000256" key="4">
    <source>
        <dbReference type="ARBA" id="ARBA00023180"/>
    </source>
</evidence>
<sequence length="189" mass="19422">MAVSCGYSAPGFYPAVVLFFFAAVFGFTKLHVSVSGQQISTACTTSLINTFTPCFDYLTGSSNGGSGPSGDCCTTFASLISSSTQCACLILTGNVPVSFSRGSTSSRPRAGQLWALPSSAATSAPLPAGSVDSPPPSLSPPGIASPPSIADTPLKQRPLIFPNSDEKLSAVNFLSIVLISFILPLNYVL</sequence>
<gene>
    <name evidence="8" type="ORF">KSP39_PZI002837</name>
</gene>
<dbReference type="SUPFAM" id="SSF47699">
    <property type="entry name" value="Bifunctional inhibitor/lipid-transfer protein/seed storage 2S albumin"/>
    <property type="match status" value="1"/>
</dbReference>
<dbReference type="Gene3D" id="1.10.110.10">
    <property type="entry name" value="Plant lipid-transfer and hydrophobic proteins"/>
    <property type="match status" value="1"/>
</dbReference>
<evidence type="ECO:0000256" key="1">
    <source>
        <dbReference type="ARBA" id="ARBA00009748"/>
    </source>
</evidence>
<feature type="region of interest" description="Disordered" evidence="5">
    <location>
        <begin position="125"/>
        <end position="147"/>
    </location>
</feature>
<feature type="domain" description="Bifunctional inhibitor/plant lipid transfer protein/seed storage helical" evidence="7">
    <location>
        <begin position="35"/>
        <end position="98"/>
    </location>
</feature>
<keyword evidence="9" id="KW-1185">Reference proteome</keyword>
<evidence type="ECO:0000313" key="8">
    <source>
        <dbReference type="EMBL" id="KAK8954862.1"/>
    </source>
</evidence>
<dbReference type="Proteomes" id="UP001418222">
    <property type="component" value="Unassembled WGS sequence"/>
</dbReference>
<evidence type="ECO:0000256" key="5">
    <source>
        <dbReference type="SAM" id="MobiDB-lite"/>
    </source>
</evidence>
<evidence type="ECO:0000313" key="9">
    <source>
        <dbReference type="Proteomes" id="UP001418222"/>
    </source>
</evidence>
<keyword evidence="6" id="KW-1133">Transmembrane helix</keyword>
<feature type="transmembrane region" description="Helical" evidence="6">
    <location>
        <begin position="170"/>
        <end position="188"/>
    </location>
</feature>
<organism evidence="8 9">
    <name type="scientific">Platanthera zijinensis</name>
    <dbReference type="NCBI Taxonomy" id="2320716"/>
    <lineage>
        <taxon>Eukaryota</taxon>
        <taxon>Viridiplantae</taxon>
        <taxon>Streptophyta</taxon>
        <taxon>Embryophyta</taxon>
        <taxon>Tracheophyta</taxon>
        <taxon>Spermatophyta</taxon>
        <taxon>Magnoliopsida</taxon>
        <taxon>Liliopsida</taxon>
        <taxon>Asparagales</taxon>
        <taxon>Orchidaceae</taxon>
        <taxon>Orchidoideae</taxon>
        <taxon>Orchideae</taxon>
        <taxon>Orchidinae</taxon>
        <taxon>Platanthera</taxon>
    </lineage>
</organism>
<dbReference type="InterPro" id="IPR016140">
    <property type="entry name" value="Bifunc_inhib/LTP/seed_store"/>
</dbReference>
<proteinExistence type="inferred from homology"/>
<evidence type="ECO:0000256" key="3">
    <source>
        <dbReference type="ARBA" id="ARBA00023157"/>
    </source>
</evidence>
<reference evidence="8 9" key="1">
    <citation type="journal article" date="2022" name="Nat. Plants">
        <title>Genomes of leafy and leafless Platanthera orchids illuminate the evolution of mycoheterotrophy.</title>
        <authorList>
            <person name="Li M.H."/>
            <person name="Liu K.W."/>
            <person name="Li Z."/>
            <person name="Lu H.C."/>
            <person name="Ye Q.L."/>
            <person name="Zhang D."/>
            <person name="Wang J.Y."/>
            <person name="Li Y.F."/>
            <person name="Zhong Z.M."/>
            <person name="Liu X."/>
            <person name="Yu X."/>
            <person name="Liu D.K."/>
            <person name="Tu X.D."/>
            <person name="Liu B."/>
            <person name="Hao Y."/>
            <person name="Liao X.Y."/>
            <person name="Jiang Y.T."/>
            <person name="Sun W.H."/>
            <person name="Chen J."/>
            <person name="Chen Y.Q."/>
            <person name="Ai Y."/>
            <person name="Zhai J.W."/>
            <person name="Wu S.S."/>
            <person name="Zhou Z."/>
            <person name="Hsiao Y.Y."/>
            <person name="Wu W.L."/>
            <person name="Chen Y.Y."/>
            <person name="Lin Y.F."/>
            <person name="Hsu J.L."/>
            <person name="Li C.Y."/>
            <person name="Wang Z.W."/>
            <person name="Zhao X."/>
            <person name="Zhong W.Y."/>
            <person name="Ma X.K."/>
            <person name="Ma L."/>
            <person name="Huang J."/>
            <person name="Chen G.Z."/>
            <person name="Huang M.Z."/>
            <person name="Huang L."/>
            <person name="Peng D.H."/>
            <person name="Luo Y.B."/>
            <person name="Zou S.Q."/>
            <person name="Chen S.P."/>
            <person name="Lan S."/>
            <person name="Tsai W.C."/>
            <person name="Van de Peer Y."/>
            <person name="Liu Z.J."/>
        </authorList>
    </citation>
    <scope>NUCLEOTIDE SEQUENCE [LARGE SCALE GENOMIC DNA]</scope>
    <source>
        <strain evidence="8">Lor287</strain>
    </source>
</reference>
<keyword evidence="4" id="KW-0325">Glycoprotein</keyword>
<keyword evidence="6" id="KW-0812">Transmembrane</keyword>
<comment type="similarity">
    <text evidence="1">Belongs to the plant LTP family.</text>
</comment>
<dbReference type="InterPro" id="IPR043325">
    <property type="entry name" value="LTSS"/>
</dbReference>
<dbReference type="InterPro" id="IPR036312">
    <property type="entry name" value="Bifun_inhib/LTP/seed_sf"/>
</dbReference>
<dbReference type="PANTHER" id="PTHR33044">
    <property type="entry name" value="BIFUNCTIONAL INHIBITOR/LIPID-TRANSFER PROTEIN/SEED STORAGE 2S ALBUMIN SUPERFAMILY PROTEIN-RELATED"/>
    <property type="match status" value="1"/>
</dbReference>
<dbReference type="AlphaFoldDB" id="A0AAP0GER4"/>
<evidence type="ECO:0000256" key="6">
    <source>
        <dbReference type="SAM" id="Phobius"/>
    </source>
</evidence>
<comment type="caution">
    <text evidence="8">The sequence shown here is derived from an EMBL/GenBank/DDBJ whole genome shotgun (WGS) entry which is preliminary data.</text>
</comment>
<dbReference type="Pfam" id="PF14368">
    <property type="entry name" value="LTP_2"/>
    <property type="match status" value="1"/>
</dbReference>
<name>A0AAP0GER4_9ASPA</name>
<dbReference type="CDD" id="cd00010">
    <property type="entry name" value="AAI_LTSS"/>
    <property type="match status" value="1"/>
</dbReference>
<feature type="transmembrane region" description="Helical" evidence="6">
    <location>
        <begin position="12"/>
        <end position="32"/>
    </location>
</feature>
<dbReference type="EMBL" id="JBBWWQ010000002">
    <property type="protein sequence ID" value="KAK8954862.1"/>
    <property type="molecule type" value="Genomic_DNA"/>
</dbReference>
<evidence type="ECO:0000256" key="2">
    <source>
        <dbReference type="ARBA" id="ARBA00022729"/>
    </source>
</evidence>
<keyword evidence="2" id="KW-0732">Signal</keyword>